<evidence type="ECO:0000313" key="2">
    <source>
        <dbReference type="Proteomes" id="UP001153678"/>
    </source>
</evidence>
<sequence>QSNGRIEIDNVDQREGNVDDYYDIQETNHANGDTIRSTIW</sequence>
<dbReference type="AlphaFoldDB" id="A0A9W4WXN1"/>
<organism evidence="1 2">
    <name type="scientific">Funneliformis geosporum</name>
    <dbReference type="NCBI Taxonomy" id="1117311"/>
    <lineage>
        <taxon>Eukaryota</taxon>
        <taxon>Fungi</taxon>
        <taxon>Fungi incertae sedis</taxon>
        <taxon>Mucoromycota</taxon>
        <taxon>Glomeromycotina</taxon>
        <taxon>Glomeromycetes</taxon>
        <taxon>Glomerales</taxon>
        <taxon>Glomeraceae</taxon>
        <taxon>Funneliformis</taxon>
    </lineage>
</organism>
<gene>
    <name evidence="1" type="ORF">FWILDA_LOCUS16428</name>
</gene>
<proteinExistence type="predicted"/>
<dbReference type="EMBL" id="CAMKVN010010508">
    <property type="protein sequence ID" value="CAI2194143.1"/>
    <property type="molecule type" value="Genomic_DNA"/>
</dbReference>
<reference evidence="1" key="1">
    <citation type="submission" date="2022-08" db="EMBL/GenBank/DDBJ databases">
        <authorList>
            <person name="Kallberg Y."/>
            <person name="Tangrot J."/>
            <person name="Rosling A."/>
        </authorList>
    </citation>
    <scope>NUCLEOTIDE SEQUENCE</scope>
    <source>
        <strain evidence="1">Wild A</strain>
    </source>
</reference>
<evidence type="ECO:0000313" key="1">
    <source>
        <dbReference type="EMBL" id="CAI2194143.1"/>
    </source>
</evidence>
<name>A0A9W4WXN1_9GLOM</name>
<dbReference type="Proteomes" id="UP001153678">
    <property type="component" value="Unassembled WGS sequence"/>
</dbReference>
<protein>
    <submittedName>
        <fullName evidence="1">18131_t:CDS:1</fullName>
    </submittedName>
</protein>
<feature type="non-terminal residue" evidence="1">
    <location>
        <position position="40"/>
    </location>
</feature>
<keyword evidence="2" id="KW-1185">Reference proteome</keyword>
<comment type="caution">
    <text evidence="1">The sequence shown here is derived from an EMBL/GenBank/DDBJ whole genome shotgun (WGS) entry which is preliminary data.</text>
</comment>
<accession>A0A9W4WXN1</accession>